<evidence type="ECO:0000256" key="2">
    <source>
        <dbReference type="SAM" id="SignalP"/>
    </source>
</evidence>
<feature type="chain" id="PRO_5039053965" description="PepSY domain-containing protein" evidence="2">
    <location>
        <begin position="28"/>
        <end position="230"/>
    </location>
</feature>
<proteinExistence type="predicted"/>
<feature type="region of interest" description="Disordered" evidence="1">
    <location>
        <begin position="188"/>
        <end position="230"/>
    </location>
</feature>
<evidence type="ECO:0000313" key="4">
    <source>
        <dbReference type="EMBL" id="SLM96614.1"/>
    </source>
</evidence>
<accession>A0A1X6XB89</accession>
<dbReference type="Proteomes" id="UP000196581">
    <property type="component" value="Unassembled WGS sequence"/>
</dbReference>
<feature type="compositionally biased region" description="Basic and acidic residues" evidence="1">
    <location>
        <begin position="100"/>
        <end position="121"/>
    </location>
</feature>
<sequence length="230" mass="23872">MTNTRTLRPLKSLSVAVVAAAALTLSACGSGGDAEQTDGVEQSQAPQEESAPADGAQSEETPTAEASASDSASGSAQGGELEAAGAAIETAEAENGGTAHHIDWDDNEHWEIDVVGDREWEYQVSADGSSVEQTDEDDADGDDTREVEQAEVTLLEALETALEDTPGTIDDAELDEDDGSLHWEVGIYAEGSSDSTDIRIDAQSGDITGSDSDDGDNDDDSDDDGDDDDD</sequence>
<dbReference type="EMBL" id="FWFF01000008">
    <property type="protein sequence ID" value="SLM96614.1"/>
    <property type="molecule type" value="Genomic_DNA"/>
</dbReference>
<feature type="region of interest" description="Disordered" evidence="1">
    <location>
        <begin position="28"/>
        <end position="146"/>
    </location>
</feature>
<feature type="compositionally biased region" description="Acidic residues" evidence="1">
    <location>
        <begin position="211"/>
        <end position="230"/>
    </location>
</feature>
<protein>
    <recommendedName>
        <fullName evidence="3">PepSY domain-containing protein</fullName>
    </recommendedName>
</protein>
<reference evidence="5" key="1">
    <citation type="submission" date="2017-02" db="EMBL/GenBank/DDBJ databases">
        <authorList>
            <person name="Dridi B."/>
        </authorList>
    </citation>
    <scope>NUCLEOTIDE SEQUENCE [LARGE SCALE GENOMIC DNA]</scope>
    <source>
        <strain evidence="5">B Co 03.10</strain>
    </source>
</reference>
<feature type="signal peptide" evidence="2">
    <location>
        <begin position="1"/>
        <end position="27"/>
    </location>
</feature>
<organism evidence="4 5">
    <name type="scientific">Brevibacterium yomogidense</name>
    <dbReference type="NCBI Taxonomy" id="946573"/>
    <lineage>
        <taxon>Bacteria</taxon>
        <taxon>Bacillati</taxon>
        <taxon>Actinomycetota</taxon>
        <taxon>Actinomycetes</taxon>
        <taxon>Micrococcales</taxon>
        <taxon>Brevibacteriaceae</taxon>
        <taxon>Brevibacterium</taxon>
    </lineage>
</organism>
<feature type="compositionally biased region" description="Low complexity" evidence="1">
    <location>
        <begin position="56"/>
        <end position="99"/>
    </location>
</feature>
<evidence type="ECO:0000256" key="1">
    <source>
        <dbReference type="SAM" id="MobiDB-lite"/>
    </source>
</evidence>
<keyword evidence="5" id="KW-1185">Reference proteome</keyword>
<gene>
    <name evidence="4" type="ORF">FM105_06035</name>
</gene>
<dbReference type="PROSITE" id="PS51257">
    <property type="entry name" value="PROKAR_LIPOPROTEIN"/>
    <property type="match status" value="1"/>
</dbReference>
<dbReference type="Pfam" id="PF03413">
    <property type="entry name" value="PepSY"/>
    <property type="match status" value="1"/>
</dbReference>
<name>A0A1X6XB89_9MICO</name>
<dbReference type="Gene3D" id="3.10.450.40">
    <property type="match status" value="1"/>
</dbReference>
<feature type="domain" description="PepSY" evidence="3">
    <location>
        <begin position="153"/>
        <end position="210"/>
    </location>
</feature>
<dbReference type="AlphaFoldDB" id="A0A1X6XB89"/>
<keyword evidence="2" id="KW-0732">Signal</keyword>
<evidence type="ECO:0000259" key="3">
    <source>
        <dbReference type="Pfam" id="PF03413"/>
    </source>
</evidence>
<evidence type="ECO:0000313" key="5">
    <source>
        <dbReference type="Proteomes" id="UP000196581"/>
    </source>
</evidence>
<dbReference type="RefSeq" id="WP_087006208.1">
    <property type="nucleotide sequence ID" value="NZ_FWFF01000008.1"/>
</dbReference>
<dbReference type="InterPro" id="IPR025711">
    <property type="entry name" value="PepSY"/>
</dbReference>